<dbReference type="SUPFAM" id="SSF51206">
    <property type="entry name" value="cAMP-binding domain-like"/>
    <property type="match status" value="1"/>
</dbReference>
<name>A0ABT8T8P7_9BACT</name>
<gene>
    <name evidence="5" type="ORF">Q2362_08160</name>
</gene>
<dbReference type="Pfam" id="PF13545">
    <property type="entry name" value="HTH_Crp_2"/>
    <property type="match status" value="1"/>
</dbReference>
<evidence type="ECO:0000313" key="5">
    <source>
        <dbReference type="EMBL" id="MDO2410057.1"/>
    </source>
</evidence>
<sequence>MKLENYGFSAQDLDLAKSKIQSFKAKKGEVFYNDFCYGFVSVLSGELKVYASSENREIALFSLKSGDECLVCADCLDAFGSRVRIEVASECVFESLPAGLFKDLKAKYPLFANHILSLLARRFYSSVSVLSVALFAPLKERILDFLRQNSQNGVCTCTHAQIANELGSVREAISRVLKELEKAEIIRQKRGEITLL</sequence>
<keyword evidence="6" id="KW-1185">Reference proteome</keyword>
<dbReference type="PROSITE" id="PS51063">
    <property type="entry name" value="HTH_CRP_2"/>
    <property type="match status" value="1"/>
</dbReference>
<dbReference type="InterPro" id="IPR012318">
    <property type="entry name" value="HTH_CRP"/>
</dbReference>
<reference evidence="5 6" key="1">
    <citation type="submission" date="2023-06" db="EMBL/GenBank/DDBJ databases">
        <title>Campylobacter magnum sp. nov., isolated from cecal contents of domestic pigs (Sus scrofa domesticus).</title>
        <authorList>
            <person name="Papic B."/>
            <person name="Gruntar I."/>
        </authorList>
    </citation>
    <scope>NUCLEOTIDE SEQUENCE [LARGE SCALE GENOMIC DNA]</scope>
    <source>
        <strain evidence="6">34484-21</strain>
    </source>
</reference>
<dbReference type="SUPFAM" id="SSF46785">
    <property type="entry name" value="Winged helix' DNA-binding domain"/>
    <property type="match status" value="1"/>
</dbReference>
<dbReference type="InterPro" id="IPR014710">
    <property type="entry name" value="RmlC-like_jellyroll"/>
</dbReference>
<dbReference type="SMART" id="SM00419">
    <property type="entry name" value="HTH_CRP"/>
    <property type="match status" value="1"/>
</dbReference>
<dbReference type="Gene3D" id="2.60.120.10">
    <property type="entry name" value="Jelly Rolls"/>
    <property type="match status" value="1"/>
</dbReference>
<dbReference type="InterPro" id="IPR036388">
    <property type="entry name" value="WH-like_DNA-bd_sf"/>
</dbReference>
<dbReference type="CDD" id="cd00092">
    <property type="entry name" value="HTH_CRP"/>
    <property type="match status" value="1"/>
</dbReference>
<organism evidence="5 6">
    <name type="scientific">Campylobacter magnus</name>
    <dbReference type="NCBI Taxonomy" id="3026462"/>
    <lineage>
        <taxon>Bacteria</taxon>
        <taxon>Pseudomonadati</taxon>
        <taxon>Campylobacterota</taxon>
        <taxon>Epsilonproteobacteria</taxon>
        <taxon>Campylobacterales</taxon>
        <taxon>Campylobacteraceae</taxon>
        <taxon>Campylobacter</taxon>
    </lineage>
</organism>
<dbReference type="Gene3D" id="1.10.10.10">
    <property type="entry name" value="Winged helix-like DNA-binding domain superfamily/Winged helix DNA-binding domain"/>
    <property type="match status" value="1"/>
</dbReference>
<dbReference type="Proteomes" id="UP001171111">
    <property type="component" value="Unassembled WGS sequence"/>
</dbReference>
<dbReference type="InterPro" id="IPR018490">
    <property type="entry name" value="cNMP-bd_dom_sf"/>
</dbReference>
<keyword evidence="3" id="KW-0804">Transcription</keyword>
<evidence type="ECO:0000256" key="3">
    <source>
        <dbReference type="ARBA" id="ARBA00023163"/>
    </source>
</evidence>
<evidence type="ECO:0000256" key="1">
    <source>
        <dbReference type="ARBA" id="ARBA00023015"/>
    </source>
</evidence>
<protein>
    <submittedName>
        <fullName evidence="5">Crp/Fnr family transcriptional regulator</fullName>
    </submittedName>
</protein>
<evidence type="ECO:0000259" key="4">
    <source>
        <dbReference type="PROSITE" id="PS51063"/>
    </source>
</evidence>
<keyword evidence="1" id="KW-0805">Transcription regulation</keyword>
<dbReference type="RefSeq" id="WP_302244839.1">
    <property type="nucleotide sequence ID" value="NZ_JAULJQ010000011.1"/>
</dbReference>
<evidence type="ECO:0000313" key="6">
    <source>
        <dbReference type="Proteomes" id="UP001171111"/>
    </source>
</evidence>
<accession>A0ABT8T8P7</accession>
<dbReference type="InterPro" id="IPR036390">
    <property type="entry name" value="WH_DNA-bd_sf"/>
</dbReference>
<comment type="caution">
    <text evidence="5">The sequence shown here is derived from an EMBL/GenBank/DDBJ whole genome shotgun (WGS) entry which is preliminary data.</text>
</comment>
<keyword evidence="2" id="KW-0238">DNA-binding</keyword>
<proteinExistence type="predicted"/>
<evidence type="ECO:0000256" key="2">
    <source>
        <dbReference type="ARBA" id="ARBA00023125"/>
    </source>
</evidence>
<dbReference type="EMBL" id="JAULJQ010000011">
    <property type="protein sequence ID" value="MDO2410057.1"/>
    <property type="molecule type" value="Genomic_DNA"/>
</dbReference>
<feature type="domain" description="HTH crp-type" evidence="4">
    <location>
        <begin position="136"/>
        <end position="196"/>
    </location>
</feature>